<reference evidence="3 4" key="1">
    <citation type="submission" date="2019-06" db="EMBL/GenBank/DDBJ databases">
        <title>Desulfobotulus mexicanus sp. nov., a novel sulfate-reducing bacterium isolated from the sediment of an alkaline crater lake in Mexico.</title>
        <authorList>
            <person name="Hirschler-Rea A."/>
        </authorList>
    </citation>
    <scope>NUCLEOTIDE SEQUENCE [LARGE SCALE GENOMIC DNA]</scope>
    <source>
        <strain evidence="3 4">PAR22N</strain>
    </source>
</reference>
<gene>
    <name evidence="3" type="ORF">FIM25_00470</name>
</gene>
<sequence length="84" mass="9607">MIENYWQLQDAKNKFSHLVETAQKKGPQIVTRHGKEAVVVLSVEEYKSLTKPKTSLVQFFKNSPLADADIDLSRSKDISRDMDL</sequence>
<name>A0A5Q4VGI9_9BACT</name>
<proteinExistence type="inferred from homology"/>
<dbReference type="SUPFAM" id="SSF143120">
    <property type="entry name" value="YefM-like"/>
    <property type="match status" value="1"/>
</dbReference>
<dbReference type="OrthoDB" id="361281at2"/>
<dbReference type="InterPro" id="IPR051405">
    <property type="entry name" value="phD/YefM_antitoxin"/>
</dbReference>
<dbReference type="Gene3D" id="3.40.1620.10">
    <property type="entry name" value="YefM-like domain"/>
    <property type="match status" value="1"/>
</dbReference>
<comment type="similarity">
    <text evidence="1 2">Belongs to the phD/YefM antitoxin family.</text>
</comment>
<dbReference type="PANTHER" id="PTHR33713:SF9">
    <property type="entry name" value="ANTITOXIN"/>
    <property type="match status" value="1"/>
</dbReference>
<accession>A0A5Q4VGI9</accession>
<dbReference type="Proteomes" id="UP000321899">
    <property type="component" value="Unassembled WGS sequence"/>
</dbReference>
<evidence type="ECO:0000313" key="3">
    <source>
        <dbReference type="EMBL" id="TYT76063.1"/>
    </source>
</evidence>
<evidence type="ECO:0000256" key="2">
    <source>
        <dbReference type="RuleBase" id="RU362080"/>
    </source>
</evidence>
<dbReference type="EMBL" id="VDMB01000001">
    <property type="protein sequence ID" value="TYT76063.1"/>
    <property type="molecule type" value="Genomic_DNA"/>
</dbReference>
<organism evidence="3 4">
    <name type="scientific">Desulfobotulus mexicanus</name>
    <dbReference type="NCBI Taxonomy" id="2586642"/>
    <lineage>
        <taxon>Bacteria</taxon>
        <taxon>Pseudomonadati</taxon>
        <taxon>Thermodesulfobacteriota</taxon>
        <taxon>Desulfobacteria</taxon>
        <taxon>Desulfobacterales</taxon>
        <taxon>Desulfobacteraceae</taxon>
        <taxon>Desulfobotulus</taxon>
    </lineage>
</organism>
<evidence type="ECO:0000313" key="4">
    <source>
        <dbReference type="Proteomes" id="UP000321899"/>
    </source>
</evidence>
<dbReference type="Pfam" id="PF02604">
    <property type="entry name" value="PhdYeFM_antitox"/>
    <property type="match status" value="1"/>
</dbReference>
<dbReference type="RefSeq" id="WP_139445050.1">
    <property type="nucleotide sequence ID" value="NZ_VDMB01000001.1"/>
</dbReference>
<dbReference type="InterPro" id="IPR036165">
    <property type="entry name" value="YefM-like_sf"/>
</dbReference>
<dbReference type="InterPro" id="IPR006442">
    <property type="entry name" value="Antitoxin_Phd/YefM"/>
</dbReference>
<keyword evidence="4" id="KW-1185">Reference proteome</keyword>
<protein>
    <recommendedName>
        <fullName evidence="2">Antitoxin</fullName>
    </recommendedName>
</protein>
<evidence type="ECO:0000256" key="1">
    <source>
        <dbReference type="ARBA" id="ARBA00009981"/>
    </source>
</evidence>
<dbReference type="AlphaFoldDB" id="A0A5Q4VGI9"/>
<comment type="caution">
    <text evidence="3">The sequence shown here is derived from an EMBL/GenBank/DDBJ whole genome shotgun (WGS) entry which is preliminary data.</text>
</comment>
<dbReference type="NCBIfam" id="TIGR01552">
    <property type="entry name" value="phd_fam"/>
    <property type="match status" value="1"/>
</dbReference>
<dbReference type="PANTHER" id="PTHR33713">
    <property type="entry name" value="ANTITOXIN YAFN-RELATED"/>
    <property type="match status" value="1"/>
</dbReference>
<comment type="function">
    <text evidence="2">Antitoxin component of a type II toxin-antitoxin (TA) system.</text>
</comment>